<reference evidence="1 2" key="1">
    <citation type="submission" date="2019-04" db="EMBL/GenBank/DDBJ databases">
        <title>High contiguity whole genome sequence and gene annotation resource for two Venturia nashicola isolates.</title>
        <authorList>
            <person name="Prokchorchik M."/>
            <person name="Won K."/>
            <person name="Lee Y."/>
            <person name="Choi E.D."/>
            <person name="Segonzac C."/>
            <person name="Sohn K.H."/>
        </authorList>
    </citation>
    <scope>NUCLEOTIDE SEQUENCE [LARGE SCALE GENOMIC DNA]</scope>
    <source>
        <strain evidence="1 2">PRI2</strain>
    </source>
</reference>
<evidence type="ECO:0000313" key="1">
    <source>
        <dbReference type="EMBL" id="TID25165.1"/>
    </source>
</evidence>
<protein>
    <submittedName>
        <fullName evidence="1">Uncharacterized protein</fullName>
    </submittedName>
</protein>
<organism evidence="1 2">
    <name type="scientific">Venturia nashicola</name>
    <dbReference type="NCBI Taxonomy" id="86259"/>
    <lineage>
        <taxon>Eukaryota</taxon>
        <taxon>Fungi</taxon>
        <taxon>Dikarya</taxon>
        <taxon>Ascomycota</taxon>
        <taxon>Pezizomycotina</taxon>
        <taxon>Dothideomycetes</taxon>
        <taxon>Pleosporomycetidae</taxon>
        <taxon>Venturiales</taxon>
        <taxon>Venturiaceae</taxon>
        <taxon>Venturia</taxon>
    </lineage>
</organism>
<dbReference type="Proteomes" id="UP000298493">
    <property type="component" value="Unassembled WGS sequence"/>
</dbReference>
<keyword evidence="2" id="KW-1185">Reference proteome</keyword>
<sequence>MGFGNTGQETAVTYQIKESCPLGRLPSGRWLGSCEDSREKIDMPADLGFQPRTVRPYILLIPILNLRPTWLRKLEKR</sequence>
<dbReference type="EMBL" id="SNSC02000004">
    <property type="protein sequence ID" value="TID25165.1"/>
    <property type="molecule type" value="Genomic_DNA"/>
</dbReference>
<evidence type="ECO:0000313" key="2">
    <source>
        <dbReference type="Proteomes" id="UP000298493"/>
    </source>
</evidence>
<comment type="caution">
    <text evidence="1">The sequence shown here is derived from an EMBL/GenBank/DDBJ whole genome shotgun (WGS) entry which is preliminary data.</text>
</comment>
<gene>
    <name evidence="1" type="ORF">E6O75_ATG04370</name>
</gene>
<accession>A0A4Z1P9J1</accession>
<name>A0A4Z1P9J1_9PEZI</name>
<proteinExistence type="predicted"/>
<dbReference type="AlphaFoldDB" id="A0A4Z1P9J1"/>